<keyword evidence="2" id="KW-0812">Transmembrane</keyword>
<feature type="transmembrane region" description="Helical" evidence="2">
    <location>
        <begin position="197"/>
        <end position="219"/>
    </location>
</feature>
<reference evidence="3" key="2">
    <citation type="journal article" date="2015" name="Gigascience">
        <title>Reconstructing a comprehensive transcriptome assembly of a white-pupal translocated strain of the pest fruit fly Bactrocera cucurbitae.</title>
        <authorList>
            <person name="Sim S.B."/>
            <person name="Calla B."/>
            <person name="Hall B."/>
            <person name="DeRego T."/>
            <person name="Geib S.M."/>
        </authorList>
    </citation>
    <scope>NUCLEOTIDE SEQUENCE</scope>
</reference>
<feature type="region of interest" description="Disordered" evidence="1">
    <location>
        <begin position="1"/>
        <end position="21"/>
    </location>
</feature>
<dbReference type="EMBL" id="GBXI01014466">
    <property type="protein sequence ID" value="JAC99825.1"/>
    <property type="molecule type" value="Transcribed_RNA"/>
</dbReference>
<reference evidence="3" key="1">
    <citation type="submission" date="2014-11" db="EMBL/GenBank/DDBJ databases">
        <authorList>
            <person name="Geib S."/>
        </authorList>
    </citation>
    <scope>NUCLEOTIDE SEQUENCE</scope>
</reference>
<proteinExistence type="predicted"/>
<feature type="transmembrane region" description="Helical" evidence="2">
    <location>
        <begin position="34"/>
        <end position="57"/>
    </location>
</feature>
<feature type="transmembrane region" description="Helical" evidence="2">
    <location>
        <begin position="240"/>
        <end position="261"/>
    </location>
</feature>
<evidence type="ECO:0000313" key="3">
    <source>
        <dbReference type="EMBL" id="JAC99825.1"/>
    </source>
</evidence>
<dbReference type="OrthoDB" id="8173371at2759"/>
<name>A0A0A1WMG8_ZEUCU</name>
<organism evidence="3">
    <name type="scientific">Zeugodacus cucurbitae</name>
    <name type="common">Melon fruit fly</name>
    <name type="synonym">Bactrocera cucurbitae</name>
    <dbReference type="NCBI Taxonomy" id="28588"/>
    <lineage>
        <taxon>Eukaryota</taxon>
        <taxon>Metazoa</taxon>
        <taxon>Ecdysozoa</taxon>
        <taxon>Arthropoda</taxon>
        <taxon>Hexapoda</taxon>
        <taxon>Insecta</taxon>
        <taxon>Pterygota</taxon>
        <taxon>Neoptera</taxon>
        <taxon>Endopterygota</taxon>
        <taxon>Diptera</taxon>
        <taxon>Brachycera</taxon>
        <taxon>Muscomorpha</taxon>
        <taxon>Tephritoidea</taxon>
        <taxon>Tephritidae</taxon>
        <taxon>Zeugodacus</taxon>
        <taxon>Zeugodacus</taxon>
    </lineage>
</organism>
<dbReference type="AlphaFoldDB" id="A0A0A1WMG8"/>
<keyword evidence="2" id="KW-1133">Transmembrane helix</keyword>
<evidence type="ECO:0000256" key="2">
    <source>
        <dbReference type="SAM" id="Phobius"/>
    </source>
</evidence>
<sequence length="419" mass="48517">MSASVKMNAKDGDSSEEASWQTKESQKQLTRLEYAVICLMVVLALTSIVWSITIHIISGDFYHGILGAKLAFRERDFRQMDEHTKEIFYNDLDKLINETYTEIDVYDQIENDKTTVTPLEANATTKQPKVRKTYHIFQLVRPDEDENKSEEDVVSEELTTTALPAVKFNMTHDRQFLATMMLDVHKTRWRQSAAVQFIYSFPFLSEIFAIIWTAMCLIFQSGVKKYWGLPKPWRIVIPSILVFSFMTIGTLIYTILASNYLKNLCNGMRENLTKPDAITCGQAISVLRPFIRQHEFQHDVYLNMFRFAYLFALVLWLLALLLMLLRYFFAIDFQLLDVQSLYDNKLARRLSRPEPEFTEVLLETAQSPTLLLPRHDRNKSEDDFQSAKSNLSEVAMPLIDTGKPRSALVQYAPTQQRVV</sequence>
<protein>
    <submittedName>
        <fullName evidence="3">Protein translocase subunit SecA</fullName>
    </submittedName>
</protein>
<gene>
    <name evidence="3" type="primary">secA_2</name>
    <name evidence="3" type="ORF">g.10901</name>
</gene>
<feature type="transmembrane region" description="Helical" evidence="2">
    <location>
        <begin position="307"/>
        <end position="329"/>
    </location>
</feature>
<evidence type="ECO:0000256" key="1">
    <source>
        <dbReference type="SAM" id="MobiDB-lite"/>
    </source>
</evidence>
<keyword evidence="2" id="KW-0472">Membrane</keyword>
<accession>A0A0A1WMG8</accession>